<sequence length="475" mass="53647">MNRMTRLFLLLVIGWAICLQASAEKPRLFVLTDIGNEPDDAMSMVRLLVYANQIDIEGLAATTSVHQQHRVGPDQIRQIVKAYGEVRDNLEKHEAGFPTAEVLLDRVSEGLPKYGMQGVGEGNDSPASDALIDAVDSDDPRPIWVTAWGGPSVLAQSLWKVRESRSKEELDKFVSKLRVYAISDQDDSGPWMRANFPDLFYVVSPGFHSGGAYHHATWSGISGDYFHARCDGADFSLVTNEWLDRNVRRKGPLGKLYPRWEYLMEGDTPSYLNLIRNGLSDPEHPDWGGWGGRYELYQPRYRRWFLQEETRPVWTDAEDEVVGVDGRWHDSNHATIWRWREAYQNDFAARMDWTMRSVEDANHPPVVKLNHADRITAKMGDLIELDASPSTDPDGDALSFKWFYYAEAGTFLCARSTTGQPVSIDAFDQAKASFRVPIHGVMPPGTGTMHVIVAVTDHGSPRLTRYHRVIVNVVK</sequence>
<dbReference type="InterPro" id="IPR011483">
    <property type="entry name" value="Sde182_NH-like"/>
</dbReference>
<dbReference type="RefSeq" id="WP_008675117.1">
    <property type="nucleotide sequence ID" value="NZ_ANOH01000088.1"/>
</dbReference>
<organism evidence="3 4">
    <name type="scientific">Rhodopirellula sallentina SM41</name>
    <dbReference type="NCBI Taxonomy" id="1263870"/>
    <lineage>
        <taxon>Bacteria</taxon>
        <taxon>Pseudomonadati</taxon>
        <taxon>Planctomycetota</taxon>
        <taxon>Planctomycetia</taxon>
        <taxon>Pirellulales</taxon>
        <taxon>Pirellulaceae</taxon>
        <taxon>Rhodopirellula</taxon>
    </lineage>
</organism>
<dbReference type="Proteomes" id="UP000011885">
    <property type="component" value="Unassembled WGS sequence"/>
</dbReference>
<dbReference type="AlphaFoldDB" id="M5UNB8"/>
<dbReference type="Pfam" id="PF07632">
    <property type="entry name" value="Sde182_NH-like"/>
    <property type="match status" value="1"/>
</dbReference>
<dbReference type="PATRIC" id="fig|1263870.3.peg.1137"/>
<dbReference type="InterPro" id="IPR013783">
    <property type="entry name" value="Ig-like_fold"/>
</dbReference>
<dbReference type="SUPFAM" id="SSF53590">
    <property type="entry name" value="Nucleoside hydrolase"/>
    <property type="match status" value="1"/>
</dbReference>
<dbReference type="EMBL" id="ANOH01000088">
    <property type="protein sequence ID" value="EMI57503.1"/>
    <property type="molecule type" value="Genomic_DNA"/>
</dbReference>
<dbReference type="Gene3D" id="2.60.40.10">
    <property type="entry name" value="Immunoglobulins"/>
    <property type="match status" value="1"/>
</dbReference>
<protein>
    <submittedName>
        <fullName evidence="3">Secreted protein containing DUF1593</fullName>
    </submittedName>
</protein>
<reference evidence="3 4" key="1">
    <citation type="journal article" date="2013" name="Mar. Genomics">
        <title>Expression of sulfatases in Rhodopirellula baltica and the diversity of sulfatases in the genus Rhodopirellula.</title>
        <authorList>
            <person name="Wegner C.E."/>
            <person name="Richter-Heitmann T."/>
            <person name="Klindworth A."/>
            <person name="Klockow C."/>
            <person name="Richter M."/>
            <person name="Achstetter T."/>
            <person name="Glockner F.O."/>
            <person name="Harder J."/>
        </authorList>
    </citation>
    <scope>NUCLEOTIDE SEQUENCE [LARGE SCALE GENOMIC DNA]</scope>
    <source>
        <strain evidence="3 4">SM41</strain>
    </source>
</reference>
<dbReference type="GO" id="GO:0016799">
    <property type="term" value="F:hydrolase activity, hydrolyzing N-glycosyl compounds"/>
    <property type="evidence" value="ECO:0007669"/>
    <property type="project" value="InterPro"/>
</dbReference>
<feature type="domain" description="Cellulose-binding Sde182 nucleoside hydrolase-like" evidence="1">
    <location>
        <begin position="27"/>
        <end position="294"/>
    </location>
</feature>
<proteinExistence type="predicted"/>
<evidence type="ECO:0000259" key="2">
    <source>
        <dbReference type="Pfam" id="PF21027"/>
    </source>
</evidence>
<dbReference type="Gene3D" id="3.90.245.10">
    <property type="entry name" value="Ribonucleoside hydrolase-like"/>
    <property type="match status" value="1"/>
</dbReference>
<dbReference type="Pfam" id="PF21027">
    <property type="entry name" value="Sde0182_C"/>
    <property type="match status" value="1"/>
</dbReference>
<accession>M5UNB8</accession>
<name>M5UNB8_9BACT</name>
<comment type="caution">
    <text evidence="3">The sequence shown here is derived from an EMBL/GenBank/DDBJ whole genome shotgun (WGS) entry which is preliminary data.</text>
</comment>
<keyword evidence="4" id="KW-1185">Reference proteome</keyword>
<dbReference type="InterPro" id="IPR048527">
    <property type="entry name" value="Sde182_C"/>
</dbReference>
<evidence type="ECO:0000259" key="1">
    <source>
        <dbReference type="Pfam" id="PF07632"/>
    </source>
</evidence>
<gene>
    <name evidence="3" type="ORF">RSSM_01047</name>
</gene>
<feature type="domain" description="Cellulose-binding Sde182 C-terminal" evidence="2">
    <location>
        <begin position="383"/>
        <end position="473"/>
    </location>
</feature>
<dbReference type="InterPro" id="IPR036452">
    <property type="entry name" value="Ribo_hydro-like"/>
</dbReference>
<evidence type="ECO:0000313" key="3">
    <source>
        <dbReference type="EMBL" id="EMI57503.1"/>
    </source>
</evidence>
<dbReference type="OrthoDB" id="253051at2"/>
<evidence type="ECO:0000313" key="4">
    <source>
        <dbReference type="Proteomes" id="UP000011885"/>
    </source>
</evidence>